<dbReference type="EMBL" id="CP050831">
    <property type="protein sequence ID" value="QIU95305.1"/>
    <property type="molecule type" value="Genomic_DNA"/>
</dbReference>
<evidence type="ECO:0000259" key="1">
    <source>
        <dbReference type="Pfam" id="PF15283"/>
    </source>
</evidence>
<organism evidence="2 3">
    <name type="scientific">Bacteroides faecium</name>
    <dbReference type="NCBI Taxonomy" id="2715212"/>
    <lineage>
        <taxon>Bacteria</taxon>
        <taxon>Pseudomonadati</taxon>
        <taxon>Bacteroidota</taxon>
        <taxon>Bacteroidia</taxon>
        <taxon>Bacteroidales</taxon>
        <taxon>Bacteroidaceae</taxon>
        <taxon>Bacteroides</taxon>
    </lineage>
</organism>
<gene>
    <name evidence="2" type="ORF">BacF7301_14640</name>
</gene>
<accession>A0A6H0KPT9</accession>
<dbReference type="KEGG" id="bfc:BacF7301_14640"/>
<dbReference type="Pfam" id="PF15283">
    <property type="entry name" value="DUF4595"/>
    <property type="match status" value="1"/>
</dbReference>
<dbReference type="RefSeq" id="WP_167963870.1">
    <property type="nucleotide sequence ID" value="NZ_CP050831.1"/>
</dbReference>
<dbReference type="PROSITE" id="PS51257">
    <property type="entry name" value="PROKAR_LIPOPROTEIN"/>
    <property type="match status" value="1"/>
</dbReference>
<sequence>MKKIVVLLLAILAFSCSDDEKETGEGNRQWSMIFNENVKNDSKPVDKTEKFTFDGECLIQHIIKQRYFEEEISHEVNLSYSDNLVTVASDYLTLIYTLNSESYASQCTYTSSSQNRIYLFSYSIEGYLTGITESIDGTEYSSTSLTYDNGDITSISSTLNGFENKFIYEPGEESSKYHLPCLGLLEIHPLTFHIEALYAGLLGKAPRHFTARSFPAEGDNEQTIYTYEFDKEGNPQKMGCQTTYAKGESGYYPYTRNISISFE</sequence>
<keyword evidence="3" id="KW-1185">Reference proteome</keyword>
<name>A0A6H0KPT9_9BACE</name>
<dbReference type="AlphaFoldDB" id="A0A6H0KPT9"/>
<reference evidence="2 3" key="1">
    <citation type="submission" date="2020-03" db="EMBL/GenBank/DDBJ databases">
        <title>Genomic analysis of Bacteroides faecium CBA7301.</title>
        <authorList>
            <person name="Kim J."/>
            <person name="Roh S.W."/>
        </authorList>
    </citation>
    <scope>NUCLEOTIDE SEQUENCE [LARGE SCALE GENOMIC DNA]</scope>
    <source>
        <strain evidence="2 3">CBA7301</strain>
    </source>
</reference>
<evidence type="ECO:0000313" key="3">
    <source>
        <dbReference type="Proteomes" id="UP000501780"/>
    </source>
</evidence>
<dbReference type="Gene3D" id="2.40.160.190">
    <property type="match status" value="1"/>
</dbReference>
<protein>
    <submittedName>
        <fullName evidence="2">DUF4595 domain-containing protein</fullName>
    </submittedName>
</protein>
<dbReference type="InterPro" id="IPR027931">
    <property type="entry name" value="DUF4595"/>
</dbReference>
<evidence type="ECO:0000313" key="2">
    <source>
        <dbReference type="EMBL" id="QIU95305.1"/>
    </source>
</evidence>
<proteinExistence type="predicted"/>
<feature type="domain" description="DUF4595" evidence="1">
    <location>
        <begin position="70"/>
        <end position="235"/>
    </location>
</feature>
<dbReference type="CDD" id="cd12871">
    <property type="entry name" value="Bacuni_01323_like"/>
    <property type="match status" value="1"/>
</dbReference>
<dbReference type="Proteomes" id="UP000501780">
    <property type="component" value="Chromosome"/>
</dbReference>